<proteinExistence type="predicted"/>
<dbReference type="Proteomes" id="UP000318834">
    <property type="component" value="Unassembled WGS sequence"/>
</dbReference>
<organism evidence="2 3">
    <name type="scientific">Candidatus Segetimicrobium genomatis</name>
    <dbReference type="NCBI Taxonomy" id="2569760"/>
    <lineage>
        <taxon>Bacteria</taxon>
        <taxon>Bacillati</taxon>
        <taxon>Candidatus Sysuimicrobiota</taxon>
        <taxon>Candidatus Sysuimicrobiia</taxon>
        <taxon>Candidatus Sysuimicrobiales</taxon>
        <taxon>Candidatus Segetimicrobiaceae</taxon>
        <taxon>Candidatus Segetimicrobium</taxon>
    </lineage>
</organism>
<feature type="region of interest" description="Disordered" evidence="1">
    <location>
        <begin position="67"/>
        <end position="93"/>
    </location>
</feature>
<name>A0A537ITV1_9BACT</name>
<evidence type="ECO:0008006" key="4">
    <source>
        <dbReference type="Google" id="ProtNLM"/>
    </source>
</evidence>
<evidence type="ECO:0000313" key="2">
    <source>
        <dbReference type="EMBL" id="TMI74687.1"/>
    </source>
</evidence>
<protein>
    <recommendedName>
        <fullName evidence="4">GIY-YIG domain-containing protein</fullName>
    </recommendedName>
</protein>
<comment type="caution">
    <text evidence="2">The sequence shown here is derived from an EMBL/GenBank/DDBJ whole genome shotgun (WGS) entry which is preliminary data.</text>
</comment>
<feature type="compositionally biased region" description="Basic and acidic residues" evidence="1">
    <location>
        <begin position="71"/>
        <end position="93"/>
    </location>
</feature>
<dbReference type="EMBL" id="VBAP01000053">
    <property type="protein sequence ID" value="TMI74687.1"/>
    <property type="molecule type" value="Genomic_DNA"/>
</dbReference>
<evidence type="ECO:0000313" key="3">
    <source>
        <dbReference type="Proteomes" id="UP000318834"/>
    </source>
</evidence>
<dbReference type="AlphaFoldDB" id="A0A537ITV1"/>
<gene>
    <name evidence="2" type="ORF">E6H05_07635</name>
</gene>
<accession>A0A537ITV1</accession>
<evidence type="ECO:0000256" key="1">
    <source>
        <dbReference type="SAM" id="MobiDB-lite"/>
    </source>
</evidence>
<reference evidence="2 3" key="1">
    <citation type="journal article" date="2019" name="Nat. Microbiol.">
        <title>Mediterranean grassland soil C-N compound turnover is dependent on rainfall and depth, and is mediated by genomically divergent microorganisms.</title>
        <authorList>
            <person name="Diamond S."/>
            <person name="Andeer P.F."/>
            <person name="Li Z."/>
            <person name="Crits-Christoph A."/>
            <person name="Burstein D."/>
            <person name="Anantharaman K."/>
            <person name="Lane K.R."/>
            <person name="Thomas B.C."/>
            <person name="Pan C."/>
            <person name="Northen T.R."/>
            <person name="Banfield J.F."/>
        </authorList>
    </citation>
    <scope>NUCLEOTIDE SEQUENCE [LARGE SCALE GENOMIC DNA]</scope>
    <source>
        <strain evidence="2">NP_8</strain>
    </source>
</reference>
<sequence length="93" mass="10755">MPKKVAPHHVYVIELDPAVLKHAKFRAANPDHDPRKPPLYVGMTGLDPATRFERHKYGVKDNHYVRRCGRSRSEEGRDGEDERRSPDVSPQER</sequence>